<proteinExistence type="predicted"/>
<sequence>MKSFQSVFNKEMEEFLDTYPHNKAEQSRRSHLRSFDTFLAERDVKNGEFAEEHIWRWISQQKGKRHLTRAYREKKQKSATNLTQNTA</sequence>
<protein>
    <recommendedName>
        <fullName evidence="3">Core-binding (CB) domain-containing protein</fullName>
    </recommendedName>
</protein>
<organism evidence="1 2">
    <name type="scientific">Acutalibacter muris</name>
    <dbReference type="NCBI Taxonomy" id="1796620"/>
    <lineage>
        <taxon>Bacteria</taxon>
        <taxon>Bacillati</taxon>
        <taxon>Bacillota</taxon>
        <taxon>Clostridia</taxon>
        <taxon>Eubacteriales</taxon>
        <taxon>Acutalibacteraceae</taxon>
        <taxon>Acutalibacter</taxon>
    </lineage>
</organism>
<dbReference type="Proteomes" id="UP000196710">
    <property type="component" value="Chromosome"/>
</dbReference>
<name>A0ABM6L4W2_9FIRM</name>
<keyword evidence="2" id="KW-1185">Reference proteome</keyword>
<accession>A0ABM6L4W2</accession>
<evidence type="ECO:0008006" key="3">
    <source>
        <dbReference type="Google" id="ProtNLM"/>
    </source>
</evidence>
<gene>
    <name evidence="1" type="ORF">ADH66_07115</name>
</gene>
<dbReference type="EMBL" id="CP021422">
    <property type="protein sequence ID" value="ASB40452.1"/>
    <property type="molecule type" value="Genomic_DNA"/>
</dbReference>
<evidence type="ECO:0000313" key="2">
    <source>
        <dbReference type="Proteomes" id="UP000196710"/>
    </source>
</evidence>
<evidence type="ECO:0000313" key="1">
    <source>
        <dbReference type="EMBL" id="ASB40452.1"/>
    </source>
</evidence>
<reference evidence="2" key="1">
    <citation type="submission" date="2017-05" db="EMBL/GenBank/DDBJ databases">
        <title>Improved OligoMM genomes.</title>
        <authorList>
            <person name="Garzetti D."/>
        </authorList>
    </citation>
    <scope>NUCLEOTIDE SEQUENCE [LARGE SCALE GENOMIC DNA]</scope>
    <source>
        <strain evidence="2">KB18</strain>
    </source>
</reference>